<proteinExistence type="predicted"/>
<gene>
    <name evidence="1" type="ORF">ERS852490_00940</name>
</gene>
<evidence type="ECO:0000313" key="2">
    <source>
        <dbReference type="Proteomes" id="UP000095621"/>
    </source>
</evidence>
<protein>
    <submittedName>
        <fullName evidence="1">Uncharacterized protein</fullName>
    </submittedName>
</protein>
<dbReference type="RefSeq" id="WP_022098625.1">
    <property type="nucleotide sequence ID" value="NZ_CZBU01000002.1"/>
</dbReference>
<dbReference type="EMBL" id="CZBU01000002">
    <property type="protein sequence ID" value="CUQ76232.1"/>
    <property type="molecule type" value="Genomic_DNA"/>
</dbReference>
<organism evidence="1 2">
    <name type="scientific">Lachnospira eligens</name>
    <dbReference type="NCBI Taxonomy" id="39485"/>
    <lineage>
        <taxon>Bacteria</taxon>
        <taxon>Bacillati</taxon>
        <taxon>Bacillota</taxon>
        <taxon>Clostridia</taxon>
        <taxon>Lachnospirales</taxon>
        <taxon>Lachnospiraceae</taxon>
        <taxon>Lachnospira</taxon>
    </lineage>
</organism>
<reference evidence="1 2" key="1">
    <citation type="submission" date="2015-09" db="EMBL/GenBank/DDBJ databases">
        <authorList>
            <consortium name="Pathogen Informatics"/>
        </authorList>
    </citation>
    <scope>NUCLEOTIDE SEQUENCE [LARGE SCALE GENOMIC DNA]</scope>
    <source>
        <strain evidence="1 2">2789STDY5834875</strain>
    </source>
</reference>
<dbReference type="Proteomes" id="UP000095621">
    <property type="component" value="Unassembled WGS sequence"/>
</dbReference>
<evidence type="ECO:0000313" key="1">
    <source>
        <dbReference type="EMBL" id="CUQ76232.1"/>
    </source>
</evidence>
<sequence>MKVNKILAFMFILELCIIPLQGCGAKSITADSTETQETQAQIDDAYGKGLSFTYNDYADNVLSLSYNLKQNADGSWQLSVSGQNAHVNGTKVISDNNANGFFYYLLHETNIATYKDYNKTDDSITSDVAWWFNLNIYYDKDSIVAYGYMMHPSDYDDIRVQITEYLNDLFKNA</sequence>
<dbReference type="AlphaFoldDB" id="A0A174YRB8"/>
<name>A0A174YRB8_9FIRM</name>
<accession>A0A174YRB8</accession>